<evidence type="ECO:0000256" key="3">
    <source>
        <dbReference type="SAM" id="MobiDB-lite"/>
    </source>
</evidence>
<dbReference type="InterPro" id="IPR006553">
    <property type="entry name" value="Leu-rich_rpt_Cys-con_subtyp"/>
</dbReference>
<proteinExistence type="predicted"/>
<dbReference type="GO" id="GO:0031146">
    <property type="term" value="P:SCF-dependent proteasomal ubiquitin-dependent protein catabolic process"/>
    <property type="evidence" value="ECO:0007669"/>
    <property type="project" value="TreeGrafter"/>
</dbReference>
<feature type="compositionally biased region" description="Acidic residues" evidence="3">
    <location>
        <begin position="1062"/>
        <end position="1090"/>
    </location>
</feature>
<feature type="coiled-coil region" evidence="2">
    <location>
        <begin position="1273"/>
        <end position="1300"/>
    </location>
</feature>
<name>A0A2R5GK51_9STRA</name>
<feature type="domain" description="EF-hand" evidence="4">
    <location>
        <begin position="1351"/>
        <end position="1386"/>
    </location>
</feature>
<feature type="region of interest" description="Disordered" evidence="3">
    <location>
        <begin position="886"/>
        <end position="911"/>
    </location>
</feature>
<evidence type="ECO:0000313" key="6">
    <source>
        <dbReference type="Proteomes" id="UP000241890"/>
    </source>
</evidence>
<feature type="compositionally biased region" description="Acidic residues" evidence="3">
    <location>
        <begin position="890"/>
        <end position="909"/>
    </location>
</feature>
<feature type="region of interest" description="Disordered" evidence="3">
    <location>
        <begin position="1054"/>
        <end position="1144"/>
    </location>
</feature>
<dbReference type="PROSITE" id="PS50096">
    <property type="entry name" value="IQ"/>
    <property type="match status" value="2"/>
</dbReference>
<dbReference type="PANTHER" id="PTHR13318">
    <property type="entry name" value="PARTNER OF PAIRED, ISOFORM B-RELATED"/>
    <property type="match status" value="1"/>
</dbReference>
<dbReference type="Proteomes" id="UP000241890">
    <property type="component" value="Unassembled WGS sequence"/>
</dbReference>
<feature type="compositionally biased region" description="Low complexity" evidence="3">
    <location>
        <begin position="1130"/>
        <end position="1140"/>
    </location>
</feature>
<evidence type="ECO:0000256" key="1">
    <source>
        <dbReference type="ARBA" id="ARBA00022837"/>
    </source>
</evidence>
<dbReference type="SMART" id="SM00015">
    <property type="entry name" value="IQ"/>
    <property type="match status" value="2"/>
</dbReference>
<dbReference type="Gene3D" id="1.10.238.10">
    <property type="entry name" value="EF-hand"/>
    <property type="match status" value="1"/>
</dbReference>
<dbReference type="SUPFAM" id="SSF52047">
    <property type="entry name" value="RNI-like"/>
    <property type="match status" value="1"/>
</dbReference>
<dbReference type="SMART" id="SM00054">
    <property type="entry name" value="EFh"/>
    <property type="match status" value="3"/>
</dbReference>
<dbReference type="OrthoDB" id="10257471at2759"/>
<dbReference type="InterPro" id="IPR011992">
    <property type="entry name" value="EF-hand-dom_pair"/>
</dbReference>
<protein>
    <submittedName>
        <fullName evidence="5">F-box/LRR-repeat protein 20</fullName>
    </submittedName>
</protein>
<accession>A0A2R5GK51</accession>
<dbReference type="EMBL" id="BEYU01000087">
    <property type="protein sequence ID" value="GBG31005.1"/>
    <property type="molecule type" value="Genomic_DNA"/>
</dbReference>
<organism evidence="5 6">
    <name type="scientific">Hondaea fermentalgiana</name>
    <dbReference type="NCBI Taxonomy" id="2315210"/>
    <lineage>
        <taxon>Eukaryota</taxon>
        <taxon>Sar</taxon>
        <taxon>Stramenopiles</taxon>
        <taxon>Bigyra</taxon>
        <taxon>Labyrinthulomycetes</taxon>
        <taxon>Thraustochytrida</taxon>
        <taxon>Thraustochytriidae</taxon>
        <taxon>Hondaea</taxon>
    </lineage>
</organism>
<dbReference type="GO" id="GO:0005509">
    <property type="term" value="F:calcium ion binding"/>
    <property type="evidence" value="ECO:0007669"/>
    <property type="project" value="InterPro"/>
</dbReference>
<dbReference type="InParanoid" id="A0A2R5GK51"/>
<evidence type="ECO:0000313" key="5">
    <source>
        <dbReference type="EMBL" id="GBG31005.1"/>
    </source>
</evidence>
<reference evidence="5 6" key="1">
    <citation type="submission" date="2017-12" db="EMBL/GenBank/DDBJ databases">
        <title>Sequencing, de novo assembly and annotation of complete genome of a new Thraustochytrid species, strain FCC1311.</title>
        <authorList>
            <person name="Sedici K."/>
            <person name="Godart F."/>
            <person name="Aiese Cigliano R."/>
            <person name="Sanseverino W."/>
            <person name="Barakat M."/>
            <person name="Ortet P."/>
            <person name="Marechal E."/>
            <person name="Cagnac O."/>
            <person name="Amato A."/>
        </authorList>
    </citation>
    <scope>NUCLEOTIDE SEQUENCE [LARGE SCALE GENOMIC DNA]</scope>
</reference>
<dbReference type="PROSITE" id="PS00018">
    <property type="entry name" value="EF_HAND_1"/>
    <property type="match status" value="1"/>
</dbReference>
<evidence type="ECO:0000259" key="4">
    <source>
        <dbReference type="PROSITE" id="PS50222"/>
    </source>
</evidence>
<keyword evidence="1" id="KW-0106">Calcium</keyword>
<keyword evidence="2" id="KW-0175">Coiled coil</keyword>
<dbReference type="PANTHER" id="PTHR13318:SF95">
    <property type="entry name" value="F-BOX PROTEIN YLR352W"/>
    <property type="match status" value="1"/>
</dbReference>
<dbReference type="SUPFAM" id="SSF47473">
    <property type="entry name" value="EF-hand"/>
    <property type="match status" value="1"/>
</dbReference>
<dbReference type="InterPro" id="IPR032675">
    <property type="entry name" value="LRR_dom_sf"/>
</dbReference>
<gene>
    <name evidence="5" type="ORF">FCC1311_072262</name>
</gene>
<dbReference type="InterPro" id="IPR000048">
    <property type="entry name" value="IQ_motif_EF-hand-BS"/>
</dbReference>
<dbReference type="Pfam" id="PF00612">
    <property type="entry name" value="IQ"/>
    <property type="match status" value="2"/>
</dbReference>
<dbReference type="GO" id="GO:0019005">
    <property type="term" value="C:SCF ubiquitin ligase complex"/>
    <property type="evidence" value="ECO:0007669"/>
    <property type="project" value="TreeGrafter"/>
</dbReference>
<dbReference type="Gene3D" id="3.80.10.10">
    <property type="entry name" value="Ribonuclease Inhibitor"/>
    <property type="match status" value="1"/>
</dbReference>
<dbReference type="InterPro" id="IPR002048">
    <property type="entry name" value="EF_hand_dom"/>
</dbReference>
<keyword evidence="6" id="KW-1185">Reference proteome</keyword>
<sequence length="1542" mass="175975">MQNEAFAGELASSWTLEAAAATLEKEAALSDEEWELTFRRRFRREYSGPGAERGPNYALTLDKGAPVGEICRTVDLSPWPDVEMSWPSERCMAAFKMNWRVFICSNASLTDNGLVTRILSAELCVLDLPGCALLTDIALEAIAENCPALESLDVLDLSRCNFVEDQALRWIVESARCLRELYLHSCDEITDRGVCALPLAPHLEILDLGHCLQLTNRCAMALSQISTLRDLRMDGMNAFTPEFMRVFFQNCPRQLARLQMKHSKNLGIPSEVEGVALTSFHISRSNSLGALSLRRIGRLRMLVDLSLRACPKVENEVLAETLLSRVVRRGQWRRHFDAHMARLRTEWSAATRIQACVRGWKWRQSHSDVVLALAIKREQRQILHIVEEAVAKSQMLGVSRGAKLEMAMPVPVSGRRLSPLEELTMVLAPARDVLELRKRVMRELTLVLEQRARAKEEEQQYLYRLRRSQFSMNAIIMQRWARNQVLPSLARAAREAERAERSDVELAYFGDVSKAREVRALHCICKIQARMRGYMQRTQPHSLVRMSVQNVPRLLEEVGKAYTAQQSALEQISVFNSLLARCEGNQQHFSDIVTGSAKAKHKFWGNLGASVRLRILVCERFASNYAKRLRYHGKTSALVRAQLQQLRTTEHLAGLVGKYLTQRRGELDRGEHGYAALEDAKVRLLFAQTAPENSLTLERELMDVEGQWLSECSASIERSHSEILSILRAFVVHETTRLTMELTLQRTIMREYRKIADMVRCEWAWRRELLATDLASVQMNDAETRAYLKEQTARLEACVKSSMEENETRTEAFVTMCLQERMQCMTLDKRTVRKLEKDIMQIRREVKYKAWTAIIPANRLKPAELVAVQDQMLAARNRVNNDHAHRAAVDAEDDEGDGDSLANEEDDEHMTDTERMIRDLLDDAVQASRDATDPDLEPRTTGFEGIKELLMTDREREKQRMKAVIMERQRGRLGIAEGIASLKLTVGADEELGMKLLNGKLRQRGLAIWSCVRRDLCECFQLAEPVYLWTRTSTTALHHIRGLRLDCEVDPRLGPRLGLDDNNSDDNGSDDDDEDDDSSEGVSASEDDEQSGAQDGGRENEDNESGEDVWAGRRRRASLALAKASRRVSTRATQAAQRATGHSDMNKLSKALGRLTAASKGAQSRVPQQDAVYNAKIPTFAILVSREGTPGESIVDVRVAIGDADAETLENRGYECLDGEMGVPEKKRERVREPFRLWVARSETYMAPSAVDLGKLYERKAEFQAMFEQNPGNKRVAQILHELEQEIKEVEFNREGEDDEALALHKLEQTISGVCMSKKDTRKLMSCFSAMDTDHQGEVTLGQFMYYIGCEENALSRRIFKFLDVSGDGRMDFRELLHALATMCMFGPRELVNLMFKFADTEGKGEVLLDDLKRVMVLQHQLDPVDHFDLKRIVQHIERIYGNTTRMNFDQVYEVHVKYPMMFQPAFEIKIAMCKTFLGEAYWDRKRELFAEVRAELRKKNDREKTKLKRQKLQELRRQQGIRTTRDRIQSKFYDAFDRLTS</sequence>
<dbReference type="InterPro" id="IPR018247">
    <property type="entry name" value="EF_Hand_1_Ca_BS"/>
</dbReference>
<dbReference type="SMART" id="SM00367">
    <property type="entry name" value="LRR_CC"/>
    <property type="match status" value="5"/>
</dbReference>
<evidence type="ECO:0000256" key="2">
    <source>
        <dbReference type="SAM" id="Coils"/>
    </source>
</evidence>
<comment type="caution">
    <text evidence="5">The sequence shown here is derived from an EMBL/GenBank/DDBJ whole genome shotgun (WGS) entry which is preliminary data.</text>
</comment>
<dbReference type="PROSITE" id="PS50222">
    <property type="entry name" value="EF_HAND_2"/>
    <property type="match status" value="1"/>
</dbReference>
<dbReference type="CDD" id="cd00051">
    <property type="entry name" value="EFh"/>
    <property type="match status" value="1"/>
</dbReference>